<evidence type="ECO:0000313" key="2">
    <source>
        <dbReference type="EMBL" id="SPO49325.1"/>
    </source>
</evidence>
<name>A0A5C3FZL7_PSEA2</name>
<dbReference type="Proteomes" id="UP000325008">
    <property type="component" value="Unassembled WGS sequence"/>
</dbReference>
<proteinExistence type="predicted"/>
<keyword evidence="3" id="KW-1185">Reference proteome</keyword>
<sequence>MQATPLIRSPRRARGEQQKQPLVAASKALGERAAGSSAIFWSLVSGRMSAHCKLFSMLDFRSEARLGRSARCTQPKHAFPPRRASRARSTMQSRDGTSAAHLQRPSDLHLRGLICEHHALGVLRIGTSVCFASTTADISTRSRRSHDPPDRCFPRIPARHILESCSILCFEHRNRNARDRTSASRRRR</sequence>
<dbReference type="AlphaFoldDB" id="A0A5C3FZL7"/>
<organism evidence="2 3">
    <name type="scientific">Pseudozyma antarctica</name>
    <name type="common">Yeast</name>
    <name type="synonym">Candida antarctica</name>
    <dbReference type="NCBI Taxonomy" id="84753"/>
    <lineage>
        <taxon>Eukaryota</taxon>
        <taxon>Fungi</taxon>
        <taxon>Dikarya</taxon>
        <taxon>Basidiomycota</taxon>
        <taxon>Ustilaginomycotina</taxon>
        <taxon>Ustilaginomycetes</taxon>
        <taxon>Ustilaginales</taxon>
        <taxon>Ustilaginaceae</taxon>
        <taxon>Moesziomyces</taxon>
    </lineage>
</organism>
<evidence type="ECO:0000256" key="1">
    <source>
        <dbReference type="SAM" id="MobiDB-lite"/>
    </source>
</evidence>
<comment type="caution">
    <text evidence="2">The sequence shown here is derived from an EMBL/GenBank/DDBJ whole genome shotgun (WGS) entry which is preliminary data.</text>
</comment>
<evidence type="ECO:0000313" key="3">
    <source>
        <dbReference type="Proteomes" id="UP000325008"/>
    </source>
</evidence>
<feature type="region of interest" description="Disordered" evidence="1">
    <location>
        <begin position="71"/>
        <end position="103"/>
    </location>
</feature>
<reference evidence="2" key="1">
    <citation type="submission" date="2018-03" db="EMBL/GenBank/DDBJ databases">
        <authorList>
            <person name="Guldener U."/>
        </authorList>
    </citation>
    <scope>NUCLEOTIDE SEQUENCE [LARGE SCALE GENOMIC DNA]</scope>
    <source>
        <strain evidence="2">ATCC34888</strain>
    </source>
</reference>
<feature type="region of interest" description="Disordered" evidence="1">
    <location>
        <begin position="1"/>
        <end position="20"/>
    </location>
</feature>
<accession>A0A5C3FZL7</accession>
<dbReference type="EMBL" id="OOIQ01000027">
    <property type="protein sequence ID" value="SPO49325.1"/>
    <property type="molecule type" value="Genomic_DNA"/>
</dbReference>
<protein>
    <submittedName>
        <fullName evidence="2">Uncharacterized protein</fullName>
    </submittedName>
</protein>
<gene>
    <name evidence="2" type="ORF">PSANT_07017</name>
</gene>